<keyword evidence="3" id="KW-1185">Reference proteome</keyword>
<organism evidence="2 3">
    <name type="scientific">Tulasnella calospora MUT 4182</name>
    <dbReference type="NCBI Taxonomy" id="1051891"/>
    <lineage>
        <taxon>Eukaryota</taxon>
        <taxon>Fungi</taxon>
        <taxon>Dikarya</taxon>
        <taxon>Basidiomycota</taxon>
        <taxon>Agaricomycotina</taxon>
        <taxon>Agaricomycetes</taxon>
        <taxon>Cantharellales</taxon>
        <taxon>Tulasnellaceae</taxon>
        <taxon>Tulasnella</taxon>
    </lineage>
</organism>
<dbReference type="EMBL" id="KN823093">
    <property type="protein sequence ID" value="KIO23100.1"/>
    <property type="molecule type" value="Genomic_DNA"/>
</dbReference>
<accession>A0A0C3Q375</accession>
<evidence type="ECO:0000313" key="2">
    <source>
        <dbReference type="EMBL" id="KIO23100.1"/>
    </source>
</evidence>
<evidence type="ECO:0000313" key="3">
    <source>
        <dbReference type="Proteomes" id="UP000054248"/>
    </source>
</evidence>
<proteinExistence type="predicted"/>
<evidence type="ECO:0000256" key="1">
    <source>
        <dbReference type="SAM" id="MobiDB-lite"/>
    </source>
</evidence>
<gene>
    <name evidence="2" type="ORF">M407DRAFT_244929</name>
</gene>
<protein>
    <submittedName>
        <fullName evidence="2">Uncharacterized protein</fullName>
    </submittedName>
</protein>
<dbReference type="AlphaFoldDB" id="A0A0C3Q375"/>
<reference evidence="2 3" key="1">
    <citation type="submission" date="2014-04" db="EMBL/GenBank/DDBJ databases">
        <authorList>
            <consortium name="DOE Joint Genome Institute"/>
            <person name="Kuo A."/>
            <person name="Girlanda M."/>
            <person name="Perotto S."/>
            <person name="Kohler A."/>
            <person name="Nagy L.G."/>
            <person name="Floudas D."/>
            <person name="Copeland A."/>
            <person name="Barry K.W."/>
            <person name="Cichocki N."/>
            <person name="Veneault-Fourrey C."/>
            <person name="LaButti K."/>
            <person name="Lindquist E.A."/>
            <person name="Lipzen A."/>
            <person name="Lundell T."/>
            <person name="Morin E."/>
            <person name="Murat C."/>
            <person name="Sun H."/>
            <person name="Tunlid A."/>
            <person name="Henrissat B."/>
            <person name="Grigoriev I.V."/>
            <person name="Hibbett D.S."/>
            <person name="Martin F."/>
            <person name="Nordberg H.P."/>
            <person name="Cantor M.N."/>
            <person name="Hua S.X."/>
        </authorList>
    </citation>
    <scope>NUCLEOTIDE SEQUENCE [LARGE SCALE GENOMIC DNA]</scope>
    <source>
        <strain evidence="2 3">MUT 4182</strain>
    </source>
</reference>
<dbReference type="Proteomes" id="UP000054248">
    <property type="component" value="Unassembled WGS sequence"/>
</dbReference>
<dbReference type="HOGENOM" id="CLU_2905814_0_0_1"/>
<sequence length="62" mass="6891">MPPNKHIRTRIHRQVTHIGWMGDQADVKKGTDPIICWKPNNSTVGSNAREGTARSITDCPPV</sequence>
<reference evidence="3" key="2">
    <citation type="submission" date="2015-01" db="EMBL/GenBank/DDBJ databases">
        <title>Evolutionary Origins and Diversification of the Mycorrhizal Mutualists.</title>
        <authorList>
            <consortium name="DOE Joint Genome Institute"/>
            <consortium name="Mycorrhizal Genomics Consortium"/>
            <person name="Kohler A."/>
            <person name="Kuo A."/>
            <person name="Nagy L.G."/>
            <person name="Floudas D."/>
            <person name="Copeland A."/>
            <person name="Barry K.W."/>
            <person name="Cichocki N."/>
            <person name="Veneault-Fourrey C."/>
            <person name="LaButti K."/>
            <person name="Lindquist E.A."/>
            <person name="Lipzen A."/>
            <person name="Lundell T."/>
            <person name="Morin E."/>
            <person name="Murat C."/>
            <person name="Riley R."/>
            <person name="Ohm R."/>
            <person name="Sun H."/>
            <person name="Tunlid A."/>
            <person name="Henrissat B."/>
            <person name="Grigoriev I.V."/>
            <person name="Hibbett D.S."/>
            <person name="Martin F."/>
        </authorList>
    </citation>
    <scope>NUCLEOTIDE SEQUENCE [LARGE SCALE GENOMIC DNA]</scope>
    <source>
        <strain evidence="3">MUT 4182</strain>
    </source>
</reference>
<feature type="region of interest" description="Disordered" evidence="1">
    <location>
        <begin position="41"/>
        <end position="62"/>
    </location>
</feature>
<name>A0A0C3Q375_9AGAM</name>